<evidence type="ECO:0000313" key="6">
    <source>
        <dbReference type="Proteomes" id="UP000225833"/>
    </source>
</evidence>
<evidence type="ECO:0000259" key="4">
    <source>
        <dbReference type="Pfam" id="PF00419"/>
    </source>
</evidence>
<proteinExistence type="inferred from homology"/>
<dbReference type="GO" id="GO:0009289">
    <property type="term" value="C:pilus"/>
    <property type="evidence" value="ECO:0007669"/>
    <property type="project" value="UniProtKB-SubCell"/>
</dbReference>
<comment type="similarity">
    <text evidence="2">Belongs to the fimbrial protein family.</text>
</comment>
<keyword evidence="3" id="KW-0281">Fimbrium</keyword>
<dbReference type="Gene3D" id="2.60.40.1090">
    <property type="entry name" value="Fimbrial-type adhesion domain"/>
    <property type="match status" value="1"/>
</dbReference>
<dbReference type="Proteomes" id="UP000225833">
    <property type="component" value="Unassembled WGS sequence"/>
</dbReference>
<accession>A0A2D0IW10</accession>
<dbReference type="InterPro" id="IPR050263">
    <property type="entry name" value="Bact_Fimbrial_Adh_Pro"/>
</dbReference>
<dbReference type="EMBL" id="NIBS01000016">
    <property type="protein sequence ID" value="PHM26112.1"/>
    <property type="molecule type" value="Genomic_DNA"/>
</dbReference>
<dbReference type="InterPro" id="IPR000259">
    <property type="entry name" value="Adhesion_dom_fimbrial"/>
</dbReference>
<dbReference type="Pfam" id="PF00419">
    <property type="entry name" value="Fimbrial"/>
    <property type="match status" value="1"/>
</dbReference>
<evidence type="ECO:0000256" key="2">
    <source>
        <dbReference type="ARBA" id="ARBA00006671"/>
    </source>
</evidence>
<dbReference type="OrthoDB" id="6052505at2"/>
<dbReference type="SUPFAM" id="SSF49401">
    <property type="entry name" value="Bacterial adhesins"/>
    <property type="match status" value="1"/>
</dbReference>
<evidence type="ECO:0000256" key="1">
    <source>
        <dbReference type="ARBA" id="ARBA00004561"/>
    </source>
</evidence>
<dbReference type="PANTHER" id="PTHR33420">
    <property type="entry name" value="FIMBRIAL SUBUNIT ELFA-RELATED"/>
    <property type="match status" value="1"/>
</dbReference>
<comment type="subcellular location">
    <subcellularLocation>
        <location evidence="1">Fimbrium</location>
    </subcellularLocation>
</comment>
<organism evidence="5 6">
    <name type="scientific">Xenorhabdus budapestensis</name>
    <dbReference type="NCBI Taxonomy" id="290110"/>
    <lineage>
        <taxon>Bacteria</taxon>
        <taxon>Pseudomonadati</taxon>
        <taxon>Pseudomonadota</taxon>
        <taxon>Gammaproteobacteria</taxon>
        <taxon>Enterobacterales</taxon>
        <taxon>Morganellaceae</taxon>
        <taxon>Xenorhabdus</taxon>
    </lineage>
</organism>
<evidence type="ECO:0000256" key="3">
    <source>
        <dbReference type="ARBA" id="ARBA00023263"/>
    </source>
</evidence>
<protein>
    <submittedName>
        <fullName evidence="5">Putative major fimbrial subunit</fullName>
    </submittedName>
</protein>
<evidence type="ECO:0000313" key="5">
    <source>
        <dbReference type="EMBL" id="PHM26112.1"/>
    </source>
</evidence>
<dbReference type="RefSeq" id="WP_099136568.1">
    <property type="nucleotide sequence ID" value="NZ_CAWNNJ010000068.1"/>
</dbReference>
<dbReference type="AlphaFoldDB" id="A0A2D0IW10"/>
<gene>
    <name evidence="5" type="ORF">Xbud_02758</name>
</gene>
<dbReference type="InterPro" id="IPR008966">
    <property type="entry name" value="Adhesion_dom_sf"/>
</dbReference>
<dbReference type="InterPro" id="IPR036937">
    <property type="entry name" value="Adhesion_dom_fimbrial_sf"/>
</dbReference>
<comment type="caution">
    <text evidence="5">The sequence shown here is derived from an EMBL/GenBank/DDBJ whole genome shotgun (WGS) entry which is preliminary data.</text>
</comment>
<sequence length="318" mass="35110">MFNFERNNHFQIKANNFLLVLLIIIVAGSYSTRVTAAVCKTDRIQEIVKFDDISIDYNKIPYKKIISNNGKDVKCSKYNQNIYVQSINGVVGSHKNNFYNTSLPGVRFKWSLKPNGLEHAEMIQGSIRGIGKEKKFDSKFHIEIDGSVQSGKINEIKITMARQDEKKKYTGEILYEYIIPAFNVTARTCKITTPVVNVPMGTVLISHFKNKGDTAGGRSFDIGVQCKGSPNANITWNSADINAKANGVINADSTSSATGIGIQILDSGGNPVKFNQLQDLGTIDSLKTLSYMAKYYQTSNRVSAGSVNATATFTVDYK</sequence>
<feature type="domain" description="Fimbrial-type adhesion" evidence="4">
    <location>
        <begin position="184"/>
        <end position="318"/>
    </location>
</feature>
<dbReference type="PANTHER" id="PTHR33420:SF14">
    <property type="entry name" value="TYPE 1 FIMBRIN D-MANNOSE SPECIFIC ADHESIN"/>
    <property type="match status" value="1"/>
</dbReference>
<name>A0A2D0IW10_XENBU</name>
<reference evidence="5 6" key="1">
    <citation type="journal article" date="2017" name="Nat. Microbiol.">
        <title>Natural product diversity associated with the nematode symbionts Photorhabdus and Xenorhabdus.</title>
        <authorList>
            <person name="Tobias N.J."/>
            <person name="Wolff H."/>
            <person name="Djahanschiri B."/>
            <person name="Grundmann F."/>
            <person name="Kronenwerth M."/>
            <person name="Shi Y.M."/>
            <person name="Simonyi S."/>
            <person name="Grun P."/>
            <person name="Shapiro-Ilan D."/>
            <person name="Pidot S.J."/>
            <person name="Stinear T.P."/>
            <person name="Ebersberger I."/>
            <person name="Bode H.B."/>
        </authorList>
    </citation>
    <scope>NUCLEOTIDE SEQUENCE [LARGE SCALE GENOMIC DNA]</scope>
    <source>
        <strain evidence="5 6">DSM 16342</strain>
    </source>
</reference>
<dbReference type="GO" id="GO:0043709">
    <property type="term" value="P:cell adhesion involved in single-species biofilm formation"/>
    <property type="evidence" value="ECO:0007669"/>
    <property type="project" value="TreeGrafter"/>
</dbReference>